<feature type="domain" description="Aminotransferase class I/classII large" evidence="4">
    <location>
        <begin position="32"/>
        <end position="390"/>
    </location>
</feature>
<dbReference type="RefSeq" id="WP_147798269.1">
    <property type="nucleotide sequence ID" value="NZ_VPFL01000001.1"/>
</dbReference>
<dbReference type="CDD" id="cd00609">
    <property type="entry name" value="AAT_like"/>
    <property type="match status" value="1"/>
</dbReference>
<dbReference type="InterPro" id="IPR015422">
    <property type="entry name" value="PyrdxlP-dep_Trfase_small"/>
</dbReference>
<dbReference type="GO" id="GO:0009016">
    <property type="term" value="F:succinyldiaminopimelate transaminase activity"/>
    <property type="evidence" value="ECO:0007669"/>
    <property type="project" value="UniProtKB-EC"/>
</dbReference>
<comment type="cofactor">
    <cofactor evidence="1">
        <name>pyridoxal 5'-phosphate</name>
        <dbReference type="ChEBI" id="CHEBI:597326"/>
    </cofactor>
</comment>
<evidence type="ECO:0000256" key="1">
    <source>
        <dbReference type="ARBA" id="ARBA00001933"/>
    </source>
</evidence>
<proteinExistence type="predicted"/>
<evidence type="ECO:0000259" key="4">
    <source>
        <dbReference type="Pfam" id="PF00155"/>
    </source>
</evidence>
<dbReference type="EC" id="2.6.1.17" evidence="5"/>
<comment type="caution">
    <text evidence="5">The sequence shown here is derived from an EMBL/GenBank/DDBJ whole genome shotgun (WGS) entry which is preliminary data.</text>
</comment>
<dbReference type="InterPro" id="IPR050881">
    <property type="entry name" value="LL-DAP_aminotransferase"/>
</dbReference>
<dbReference type="InterPro" id="IPR015424">
    <property type="entry name" value="PyrdxlP-dep_Trfase"/>
</dbReference>
<dbReference type="InterPro" id="IPR019878">
    <property type="entry name" value="DapC_beta/gammaproteobac"/>
</dbReference>
<protein>
    <submittedName>
        <fullName evidence="5">Succinyldiaminopimelate transaminase</fullName>
        <ecNumber evidence="5">2.6.1.17</ecNumber>
    </submittedName>
</protein>
<dbReference type="Pfam" id="PF00155">
    <property type="entry name" value="Aminotran_1_2"/>
    <property type="match status" value="1"/>
</dbReference>
<keyword evidence="3 5" id="KW-0808">Transferase</keyword>
<organism evidence="5 6">
    <name type="scientific">Pelomicrobium methylotrophicum</name>
    <dbReference type="NCBI Taxonomy" id="2602750"/>
    <lineage>
        <taxon>Bacteria</taxon>
        <taxon>Pseudomonadati</taxon>
        <taxon>Pseudomonadota</taxon>
        <taxon>Hydrogenophilia</taxon>
        <taxon>Hydrogenophilia incertae sedis</taxon>
        <taxon>Pelomicrobium</taxon>
    </lineage>
</organism>
<dbReference type="PANTHER" id="PTHR42832:SF3">
    <property type="entry name" value="L-GLUTAMINE--4-(METHYLSULFANYL)-2-OXOBUTANOATE AMINOTRANSFERASE"/>
    <property type="match status" value="1"/>
</dbReference>
<dbReference type="InterPro" id="IPR015421">
    <property type="entry name" value="PyrdxlP-dep_Trfase_major"/>
</dbReference>
<gene>
    <name evidence="5" type="ORF">FR698_00800</name>
</gene>
<dbReference type="InterPro" id="IPR004839">
    <property type="entry name" value="Aminotransferase_I/II_large"/>
</dbReference>
<dbReference type="Proteomes" id="UP000321201">
    <property type="component" value="Unassembled WGS sequence"/>
</dbReference>
<name>A0A5C7EMH2_9PROT</name>
<dbReference type="EMBL" id="VPFL01000001">
    <property type="protein sequence ID" value="TXF13683.1"/>
    <property type="molecule type" value="Genomic_DNA"/>
</dbReference>
<keyword evidence="2 5" id="KW-0032">Aminotransferase</keyword>
<evidence type="ECO:0000256" key="3">
    <source>
        <dbReference type="ARBA" id="ARBA00022679"/>
    </source>
</evidence>
<reference evidence="5 6" key="1">
    <citation type="submission" date="2019-08" db="EMBL/GenBank/DDBJ databases">
        <title>Pelomicrobium methylotrophicum gen. nov., sp. nov. a moderately thermophilic, facultatively anaerobic, lithoautotrophic and methylotrophic bacterium isolated from a terrestrial mud volcano.</title>
        <authorList>
            <person name="Slobodkina G.B."/>
            <person name="Merkel A.Y."/>
            <person name="Slobodkin A.I."/>
        </authorList>
    </citation>
    <scope>NUCLEOTIDE SEQUENCE [LARGE SCALE GENOMIC DNA]</scope>
    <source>
        <strain evidence="5 6">SM250</strain>
    </source>
</reference>
<dbReference type="OrthoDB" id="9813612at2"/>
<dbReference type="PANTHER" id="PTHR42832">
    <property type="entry name" value="AMINO ACID AMINOTRANSFERASE"/>
    <property type="match status" value="1"/>
</dbReference>
<dbReference type="NCBIfam" id="TIGR03538">
    <property type="entry name" value="DapC_gpp"/>
    <property type="match status" value="1"/>
</dbReference>
<dbReference type="GO" id="GO:0009089">
    <property type="term" value="P:lysine biosynthetic process via diaminopimelate"/>
    <property type="evidence" value="ECO:0007669"/>
    <property type="project" value="InterPro"/>
</dbReference>
<evidence type="ECO:0000313" key="6">
    <source>
        <dbReference type="Proteomes" id="UP000321201"/>
    </source>
</evidence>
<evidence type="ECO:0000256" key="2">
    <source>
        <dbReference type="ARBA" id="ARBA00022576"/>
    </source>
</evidence>
<keyword evidence="6" id="KW-1185">Reference proteome</keyword>
<dbReference type="Gene3D" id="3.40.640.10">
    <property type="entry name" value="Type I PLP-dependent aspartate aminotransferase-like (Major domain)"/>
    <property type="match status" value="1"/>
</dbReference>
<dbReference type="InParanoid" id="A0A5C7EMH2"/>
<evidence type="ECO:0000313" key="5">
    <source>
        <dbReference type="EMBL" id="TXF13683.1"/>
    </source>
</evidence>
<accession>A0A5C7EMH2</accession>
<dbReference type="Gene3D" id="3.90.1150.10">
    <property type="entry name" value="Aspartate Aminotransferase, domain 1"/>
    <property type="match status" value="1"/>
</dbReference>
<sequence length="405" mass="45108">MNPHLERLQPYPFQKLHALLQGASPNPAFRAINLSIGEPRHATPAFILEAATRALPSVAQYPTTLGQPALRQALADWIARRYALPGIDPQTQVLPVNGSREALFSFAQAVVDPTRPGATVVCPNPFYQIYEGATLLAGATPQFLNLLPENRFALDFEQLPDAVWRRTQLVYMCSPGNPAGNVMSLDEWRRLFELADRYGFVIASDECYSEIYFDALAPPLGALQAAYRLGRHDFRGLVVFSSLSKRSNVPGLRSGFVAGDARILERYLRYRTYHGCAMSPAVQAASLAAWRDESHVEENRRLYRAKFDAVVPLLAEPLGAARPDAGFYLWLRTPFDDVAFARLLYRDYNVTVLPGSYLAREANGLNPGRNFVRVALVAPLEECVEAAERIRRFVAEGRRETAAAR</sequence>
<dbReference type="SUPFAM" id="SSF53383">
    <property type="entry name" value="PLP-dependent transferases"/>
    <property type="match status" value="1"/>
</dbReference>
<dbReference type="GO" id="GO:0030170">
    <property type="term" value="F:pyridoxal phosphate binding"/>
    <property type="evidence" value="ECO:0007669"/>
    <property type="project" value="InterPro"/>
</dbReference>
<dbReference type="AlphaFoldDB" id="A0A5C7EMH2"/>